<keyword evidence="3" id="KW-1185">Reference proteome</keyword>
<sequence>MFLIVDRLHKLCNKLEYHRLKTHQQPEPEVLILPLQAFRSDVSGFINQLSLNLRPGSESLLLPEIQQCFQILSSINKAFAKLVVDIDYPMNKWTGDSIDEYLKYSLSLLEFSNLINSYLSYLGQARLSLSHALSLVENSPSSAVEHLRTIKLKKLNKGFKQPHNKDDEKDKSLSDKEGVIYQALMEAQSIGFWAFCIVLSGLSGNSETYLEMRQSSPMICNSSSLINLDSIVYEVITAKGLVVKEIVDLNDATACLASATATGKSSSEAQELQRRLESFERKLGEFRREVDRLFSEILAGRNKLLDGIRI</sequence>
<evidence type="ECO:0000313" key="3">
    <source>
        <dbReference type="Proteomes" id="UP001159364"/>
    </source>
</evidence>
<proteinExistence type="predicted"/>
<dbReference type="PANTHER" id="PTHR31509">
    <property type="entry name" value="BPS1-LIKE PROTEIN"/>
    <property type="match status" value="1"/>
</dbReference>
<protein>
    <submittedName>
        <fullName evidence="2">Uncharacterized protein</fullName>
    </submittedName>
</protein>
<accession>A0AAV8S9A7</accession>
<comment type="caution">
    <text evidence="2">The sequence shown here is derived from an EMBL/GenBank/DDBJ whole genome shotgun (WGS) entry which is preliminary data.</text>
</comment>
<dbReference type="GO" id="GO:0048364">
    <property type="term" value="P:root development"/>
    <property type="evidence" value="ECO:0007669"/>
    <property type="project" value="InterPro"/>
</dbReference>
<dbReference type="GO" id="GO:0048367">
    <property type="term" value="P:shoot system development"/>
    <property type="evidence" value="ECO:0007669"/>
    <property type="project" value="InterPro"/>
</dbReference>
<name>A0AAV8S9A7_9ROSI</name>
<evidence type="ECO:0000256" key="1">
    <source>
        <dbReference type="SAM" id="Coils"/>
    </source>
</evidence>
<gene>
    <name evidence="2" type="ORF">K2173_011268</name>
</gene>
<feature type="coiled-coil region" evidence="1">
    <location>
        <begin position="262"/>
        <end position="296"/>
    </location>
</feature>
<dbReference type="AlphaFoldDB" id="A0AAV8S9A7"/>
<organism evidence="2 3">
    <name type="scientific">Erythroxylum novogranatense</name>
    <dbReference type="NCBI Taxonomy" id="1862640"/>
    <lineage>
        <taxon>Eukaryota</taxon>
        <taxon>Viridiplantae</taxon>
        <taxon>Streptophyta</taxon>
        <taxon>Embryophyta</taxon>
        <taxon>Tracheophyta</taxon>
        <taxon>Spermatophyta</taxon>
        <taxon>Magnoliopsida</taxon>
        <taxon>eudicotyledons</taxon>
        <taxon>Gunneridae</taxon>
        <taxon>Pentapetalae</taxon>
        <taxon>rosids</taxon>
        <taxon>fabids</taxon>
        <taxon>Malpighiales</taxon>
        <taxon>Erythroxylaceae</taxon>
        <taxon>Erythroxylum</taxon>
    </lineage>
</organism>
<keyword evidence="1" id="KW-0175">Coiled coil</keyword>
<reference evidence="2 3" key="1">
    <citation type="submission" date="2021-09" db="EMBL/GenBank/DDBJ databases">
        <title>Genomic insights and catalytic innovation underlie evolution of tropane alkaloids biosynthesis.</title>
        <authorList>
            <person name="Wang Y.-J."/>
            <person name="Tian T."/>
            <person name="Huang J.-P."/>
            <person name="Huang S.-X."/>
        </authorList>
    </citation>
    <scope>NUCLEOTIDE SEQUENCE [LARGE SCALE GENOMIC DNA]</scope>
    <source>
        <strain evidence="2">KIB-2018</strain>
        <tissue evidence="2">Leaf</tissue>
    </source>
</reference>
<dbReference type="EMBL" id="JAIWQS010000012">
    <property type="protein sequence ID" value="KAJ8748719.1"/>
    <property type="molecule type" value="Genomic_DNA"/>
</dbReference>
<evidence type="ECO:0000313" key="2">
    <source>
        <dbReference type="EMBL" id="KAJ8748719.1"/>
    </source>
</evidence>
<dbReference type="Proteomes" id="UP001159364">
    <property type="component" value="Linkage Group LG12"/>
</dbReference>
<dbReference type="Pfam" id="PF03087">
    <property type="entry name" value="BPS1"/>
    <property type="match status" value="1"/>
</dbReference>
<dbReference type="InterPro" id="IPR004320">
    <property type="entry name" value="BPS1_pln"/>
</dbReference>